<dbReference type="AlphaFoldDB" id="A0A6A5Z7Z2"/>
<dbReference type="Proteomes" id="UP000799770">
    <property type="component" value="Unassembled WGS sequence"/>
</dbReference>
<dbReference type="InterPro" id="IPR038765">
    <property type="entry name" value="Papain-like_cys_pep_sf"/>
</dbReference>
<evidence type="ECO:0000256" key="4">
    <source>
        <dbReference type="ARBA" id="ARBA00022786"/>
    </source>
</evidence>
<dbReference type="Gene3D" id="2.60.210.10">
    <property type="entry name" value="Apoptosis, Tumor Necrosis Factor Receptor Associated Protein 2, Chain A"/>
    <property type="match status" value="1"/>
</dbReference>
<dbReference type="InterPro" id="IPR002083">
    <property type="entry name" value="MATH/TRAF_dom"/>
</dbReference>
<dbReference type="PROSITE" id="PS50144">
    <property type="entry name" value="MATH"/>
    <property type="match status" value="1"/>
</dbReference>
<feature type="region of interest" description="Disordered" evidence="6">
    <location>
        <begin position="629"/>
        <end position="672"/>
    </location>
</feature>
<reference evidence="9" key="1">
    <citation type="journal article" date="2020" name="Stud. Mycol.">
        <title>101 Dothideomycetes genomes: a test case for predicting lifestyles and emergence of pathogens.</title>
        <authorList>
            <person name="Haridas S."/>
            <person name="Albert R."/>
            <person name="Binder M."/>
            <person name="Bloem J."/>
            <person name="Labutti K."/>
            <person name="Salamov A."/>
            <person name="Andreopoulos B."/>
            <person name="Baker S."/>
            <person name="Barry K."/>
            <person name="Bills G."/>
            <person name="Bluhm B."/>
            <person name="Cannon C."/>
            <person name="Castanera R."/>
            <person name="Culley D."/>
            <person name="Daum C."/>
            <person name="Ezra D."/>
            <person name="Gonzalez J."/>
            <person name="Henrissat B."/>
            <person name="Kuo A."/>
            <person name="Liang C."/>
            <person name="Lipzen A."/>
            <person name="Lutzoni F."/>
            <person name="Magnuson J."/>
            <person name="Mondo S."/>
            <person name="Nolan M."/>
            <person name="Ohm R."/>
            <person name="Pangilinan J."/>
            <person name="Park H.-J."/>
            <person name="Ramirez L."/>
            <person name="Alfaro M."/>
            <person name="Sun H."/>
            <person name="Tritt A."/>
            <person name="Yoshinaga Y."/>
            <person name="Zwiers L.-H."/>
            <person name="Turgeon B."/>
            <person name="Goodwin S."/>
            <person name="Spatafora J."/>
            <person name="Crous P."/>
            <person name="Grigoriev I."/>
        </authorList>
    </citation>
    <scope>NUCLEOTIDE SEQUENCE</scope>
    <source>
        <strain evidence="9">CBS 627.86</strain>
    </source>
</reference>
<dbReference type="GO" id="GO:0005737">
    <property type="term" value="C:cytoplasm"/>
    <property type="evidence" value="ECO:0007669"/>
    <property type="project" value="UniProtKB-SubCell"/>
</dbReference>
<sequence length="1249" mass="139076">MQPPSEIVPPTDPSAPVDPSLQPPPPPVEPVRTDSDSSDDDEGQPWHPIQEDTSSPDEAELKEIEAGVEVSALDHDHWEKKAFLPLDDPEFTPGESGRIEWTIDSYNGTREKPNRDLVMKSQVVSIGGYDWQIKFYPKGNDSDYLSVYVECLSVSANSSPSSNEGPSPAGDAPKEDEDMATDEEKPAETSSAPEPSPEPREPQHAPLPLLDGKTVPKRKSIAAQVSVVLYNPTEPRVNNARTCLHRYCTGSPDWGWTRFYGPYYDIAHRIRGQRQALLRDDKLAFTGYIRLINDETNCLWEHHSRDNPWDSFAMTGLQSLSLGDGANNAPGGNLISAVASWLLFKPFRQLLYNFGIPDPEEEPFARPKPLVSALQKTLFMLRTHVHPRAKAVSLDDLIDALEWYGIHERQDKLDVIEVWEVLRLKLEEELQNTSYANVLDDIFGLKRDYSSGVPSYRVPVIGVATMQDAINAAAADLTDPRQAPPQLLTIELARQEFDVASRSYVKLMNKVSLDEQVTVRGTSYTLYGFIVHKQTLQSYLYSPIVRPEGPGSKWYCYTDGKEENMVKCLTKSQAVDAHEGRTGGDKVIGNDPVAYIVLYVRDDVASTIFQSSQDSEEWEVPQWLRDEVTKQHTPPPAPPAIPPPPPADDAPADAEKEREEVEPAEDVPPPKIHDFQVIDSRAFEGHQGPGIFDAYDPQWQPENSDLVKSVQLAANDGCKEIRDKLAAVLKDIQDPRQIKFWFLDAVRGMWGRPNLLGTGKIEYSSGSTDHYADETKQWALQDYPYSWTAHRIWIHVLDFADLPELPKEEPKAAEPEPVVLQSSDLTPQVPLEESAVTPEPPSEAQATPPPPEDTPMSESDEPVPEQLQVEIQDVPPPAPRAELESNDTAMVEAEVEVAIQANDPVDPPAVDVVVSNTGLPVDTEMGGTQDQDSLLPLPPPPPPPAEIPAEPPREPTPPPAEAEPPAAPPPPPDEIYFFLKLFDAEKQTLESKGSHIAPKAARVDNTIQSLLGLTSEQKIELFEEEDLTSAQPIKNRRSFQQNDLHNTTIIIAAVPLTEEQRAALAARAAFADPQSYLAYRAQLRNFPNKLNGHFTHNYFSSQYYKGEIKNGHRHGLGTRIYHSGATYEGTFQLSKRHGHGLYTFQNGDTYDGEWVNNQQHGSGTFVEATTGNTYQGGWKNDKKFGEGVTHWKNAQEMERLCRICWEESADAAFYDCGHVVACLSCARRVDTCPVCRKRVLSAMKLYYVA</sequence>
<evidence type="ECO:0008006" key="11">
    <source>
        <dbReference type="Google" id="ProtNLM"/>
    </source>
</evidence>
<feature type="compositionally biased region" description="Pro residues" evidence="6">
    <location>
        <begin position="1"/>
        <end position="13"/>
    </location>
</feature>
<dbReference type="InterPro" id="IPR003409">
    <property type="entry name" value="MORN"/>
</dbReference>
<keyword evidence="3" id="KW-0677">Repeat</keyword>
<dbReference type="Pfam" id="PF22486">
    <property type="entry name" value="MATH_2"/>
    <property type="match status" value="1"/>
</dbReference>
<dbReference type="Gene3D" id="3.90.70.10">
    <property type="entry name" value="Cysteine proteinases"/>
    <property type="match status" value="1"/>
</dbReference>
<dbReference type="PANTHER" id="PTHR43215:SF14">
    <property type="entry name" value="RADIAL SPOKE HEAD 1 HOMOLOG"/>
    <property type="match status" value="1"/>
</dbReference>
<dbReference type="GO" id="GO:0140096">
    <property type="term" value="F:catalytic activity, acting on a protein"/>
    <property type="evidence" value="ECO:0007669"/>
    <property type="project" value="UniProtKB-ARBA"/>
</dbReference>
<protein>
    <recommendedName>
        <fullName evidence="11">MATH and UCH domain protein</fullName>
    </recommendedName>
</protein>
<feature type="region of interest" description="Disordered" evidence="6">
    <location>
        <begin position="831"/>
        <end position="865"/>
    </location>
</feature>
<accession>A0A6A5Z7Z2</accession>
<keyword evidence="10" id="KW-1185">Reference proteome</keyword>
<dbReference type="Pfam" id="PF02493">
    <property type="entry name" value="MORN"/>
    <property type="match status" value="4"/>
</dbReference>
<dbReference type="GO" id="GO:0008270">
    <property type="term" value="F:zinc ion binding"/>
    <property type="evidence" value="ECO:0007669"/>
    <property type="project" value="UniProtKB-KW"/>
</dbReference>
<evidence type="ECO:0000256" key="2">
    <source>
        <dbReference type="ARBA" id="ARBA00022490"/>
    </source>
</evidence>
<feature type="region of interest" description="Disordered" evidence="6">
    <location>
        <begin position="1"/>
        <end position="59"/>
    </location>
</feature>
<dbReference type="Gene3D" id="2.20.110.10">
    <property type="entry name" value="Histone H3 K4-specific methyltransferase SET7/9 N-terminal domain"/>
    <property type="match status" value="1"/>
</dbReference>
<dbReference type="SUPFAM" id="SSF54001">
    <property type="entry name" value="Cysteine proteinases"/>
    <property type="match status" value="1"/>
</dbReference>
<evidence type="ECO:0000259" key="8">
    <source>
        <dbReference type="PROSITE" id="PS50144"/>
    </source>
</evidence>
<dbReference type="PROSITE" id="PS50089">
    <property type="entry name" value="ZF_RING_2"/>
    <property type="match status" value="1"/>
</dbReference>
<dbReference type="Gene3D" id="3.10.20.90">
    <property type="entry name" value="Phosphatidylinositol 3-kinase Catalytic Subunit, Chain A, domain 1"/>
    <property type="match status" value="1"/>
</dbReference>
<feature type="domain" description="RING-type" evidence="7">
    <location>
        <begin position="1201"/>
        <end position="1236"/>
    </location>
</feature>
<feature type="region of interest" description="Disordered" evidence="6">
    <location>
        <begin position="156"/>
        <end position="213"/>
    </location>
</feature>
<evidence type="ECO:0000256" key="5">
    <source>
        <dbReference type="PROSITE-ProRule" id="PRU00175"/>
    </source>
</evidence>
<dbReference type="InterPro" id="IPR001841">
    <property type="entry name" value="Znf_RING"/>
</dbReference>
<evidence type="ECO:0000256" key="1">
    <source>
        <dbReference type="ARBA" id="ARBA00004496"/>
    </source>
</evidence>
<feature type="compositionally biased region" description="Pro residues" evidence="6">
    <location>
        <begin position="633"/>
        <end position="648"/>
    </location>
</feature>
<dbReference type="Pfam" id="PF12436">
    <property type="entry name" value="USP7_ICP0_bdg"/>
    <property type="match status" value="1"/>
</dbReference>
<evidence type="ECO:0000313" key="10">
    <source>
        <dbReference type="Proteomes" id="UP000799770"/>
    </source>
</evidence>
<evidence type="ECO:0000259" key="7">
    <source>
        <dbReference type="PROSITE" id="PS50089"/>
    </source>
</evidence>
<dbReference type="SUPFAM" id="SSF57850">
    <property type="entry name" value="RING/U-box"/>
    <property type="match status" value="1"/>
</dbReference>
<dbReference type="Gene3D" id="3.30.40.10">
    <property type="entry name" value="Zinc/RING finger domain, C3HC4 (zinc finger)"/>
    <property type="match status" value="1"/>
</dbReference>
<dbReference type="PANTHER" id="PTHR43215">
    <property type="entry name" value="RADIAL SPOKE HEAD 1 HOMOLOG"/>
    <property type="match status" value="1"/>
</dbReference>
<keyword evidence="4" id="KW-0833">Ubl conjugation pathway</keyword>
<dbReference type="SUPFAM" id="SSF82185">
    <property type="entry name" value="Histone H3 K4-specific methyltransferase SET7/9 N-terminal domain"/>
    <property type="match status" value="1"/>
</dbReference>
<gene>
    <name evidence="9" type="ORF">BDV96DRAFT_87627</name>
</gene>
<dbReference type="InterPro" id="IPR024729">
    <property type="entry name" value="USP7_ICP0-binding_dom"/>
</dbReference>
<keyword evidence="2" id="KW-0963">Cytoplasm</keyword>
<organism evidence="9 10">
    <name type="scientific">Lophiotrema nucula</name>
    <dbReference type="NCBI Taxonomy" id="690887"/>
    <lineage>
        <taxon>Eukaryota</taxon>
        <taxon>Fungi</taxon>
        <taxon>Dikarya</taxon>
        <taxon>Ascomycota</taxon>
        <taxon>Pezizomycotina</taxon>
        <taxon>Dothideomycetes</taxon>
        <taxon>Pleosporomycetidae</taxon>
        <taxon>Pleosporales</taxon>
        <taxon>Lophiotremataceae</taxon>
        <taxon>Lophiotrema</taxon>
    </lineage>
</organism>
<name>A0A6A5Z7Z2_9PLEO</name>
<evidence type="ECO:0000256" key="6">
    <source>
        <dbReference type="SAM" id="MobiDB-lite"/>
    </source>
</evidence>
<dbReference type="OrthoDB" id="294378at2759"/>
<feature type="domain" description="MATH" evidence="8">
    <location>
        <begin position="96"/>
        <end position="151"/>
    </location>
</feature>
<dbReference type="SUPFAM" id="SSF49599">
    <property type="entry name" value="TRAF domain-like"/>
    <property type="match status" value="1"/>
</dbReference>
<proteinExistence type="predicted"/>
<evidence type="ECO:0000256" key="3">
    <source>
        <dbReference type="ARBA" id="ARBA00022737"/>
    </source>
</evidence>
<keyword evidence="5" id="KW-0862">Zinc</keyword>
<dbReference type="Pfam" id="PF13920">
    <property type="entry name" value="zf-C3HC4_3"/>
    <property type="match status" value="1"/>
</dbReference>
<feature type="compositionally biased region" description="Low complexity" evidence="6">
    <location>
        <begin position="156"/>
        <end position="170"/>
    </location>
</feature>
<keyword evidence="5" id="KW-0479">Metal-binding</keyword>
<dbReference type="InterPro" id="IPR008974">
    <property type="entry name" value="TRAF-like"/>
</dbReference>
<dbReference type="InterPro" id="IPR013083">
    <property type="entry name" value="Znf_RING/FYVE/PHD"/>
</dbReference>
<dbReference type="SMART" id="SM00698">
    <property type="entry name" value="MORN"/>
    <property type="match status" value="4"/>
</dbReference>
<feature type="compositionally biased region" description="Pro residues" evidence="6">
    <location>
        <begin position="936"/>
        <end position="973"/>
    </location>
</feature>
<dbReference type="EMBL" id="ML977324">
    <property type="protein sequence ID" value="KAF2114887.1"/>
    <property type="molecule type" value="Genomic_DNA"/>
</dbReference>
<comment type="subcellular location">
    <subcellularLocation>
        <location evidence="1">Cytoplasm</location>
    </subcellularLocation>
</comment>
<dbReference type="SMART" id="SM00184">
    <property type="entry name" value="RING"/>
    <property type="match status" value="1"/>
</dbReference>
<keyword evidence="5" id="KW-0863">Zinc-finger</keyword>
<feature type="region of interest" description="Disordered" evidence="6">
    <location>
        <begin position="918"/>
        <end position="974"/>
    </location>
</feature>
<evidence type="ECO:0000313" key="9">
    <source>
        <dbReference type="EMBL" id="KAF2114887.1"/>
    </source>
</evidence>